<dbReference type="AlphaFoldDB" id="A0A9W7D0V4"/>
<evidence type="ECO:0000313" key="2">
    <source>
        <dbReference type="EMBL" id="GMF46309.1"/>
    </source>
</evidence>
<protein>
    <submittedName>
        <fullName evidence="2">Unnamed protein product</fullName>
    </submittedName>
</protein>
<keyword evidence="3" id="KW-1185">Reference proteome</keyword>
<sequence>MVADSSTTQSAQSSLGLADSPVATSASKCRYKTGKCTNVRSRKRNGQPHQLCLYHRDKANKIQRKFDRQKRQVARTKKARDAHELSGLESPSSISMLDMAALAGLSPMPEPAVSPAGSTYSSCSSASFSSLASDDVPMYTPDSIDCGLNESVWTDLPVVAASYLGEFTDMPLPSSCHQSYLSSDEIDFLCSAILE</sequence>
<gene>
    <name evidence="2" type="ORF">Pfra01_001697500</name>
</gene>
<reference evidence="2" key="1">
    <citation type="submission" date="2023-04" db="EMBL/GenBank/DDBJ databases">
        <title>Phytophthora fragariaefolia NBRC 109709.</title>
        <authorList>
            <person name="Ichikawa N."/>
            <person name="Sato H."/>
            <person name="Tonouchi N."/>
        </authorList>
    </citation>
    <scope>NUCLEOTIDE SEQUENCE</scope>
    <source>
        <strain evidence="2">NBRC 109709</strain>
    </source>
</reference>
<dbReference type="OrthoDB" id="61150at2759"/>
<feature type="region of interest" description="Disordered" evidence="1">
    <location>
        <begin position="67"/>
        <end position="87"/>
    </location>
</feature>
<evidence type="ECO:0000313" key="3">
    <source>
        <dbReference type="Proteomes" id="UP001165121"/>
    </source>
</evidence>
<dbReference type="EMBL" id="BSXT01001960">
    <property type="protein sequence ID" value="GMF46309.1"/>
    <property type="molecule type" value="Genomic_DNA"/>
</dbReference>
<comment type="caution">
    <text evidence="2">The sequence shown here is derived from an EMBL/GenBank/DDBJ whole genome shotgun (WGS) entry which is preliminary data.</text>
</comment>
<feature type="region of interest" description="Disordered" evidence="1">
    <location>
        <begin position="1"/>
        <end position="26"/>
    </location>
</feature>
<evidence type="ECO:0000256" key="1">
    <source>
        <dbReference type="SAM" id="MobiDB-lite"/>
    </source>
</evidence>
<organism evidence="2 3">
    <name type="scientific">Phytophthora fragariaefolia</name>
    <dbReference type="NCBI Taxonomy" id="1490495"/>
    <lineage>
        <taxon>Eukaryota</taxon>
        <taxon>Sar</taxon>
        <taxon>Stramenopiles</taxon>
        <taxon>Oomycota</taxon>
        <taxon>Peronosporomycetes</taxon>
        <taxon>Peronosporales</taxon>
        <taxon>Peronosporaceae</taxon>
        <taxon>Phytophthora</taxon>
    </lineage>
</organism>
<proteinExistence type="predicted"/>
<dbReference type="Proteomes" id="UP001165121">
    <property type="component" value="Unassembled WGS sequence"/>
</dbReference>
<feature type="compositionally biased region" description="Low complexity" evidence="1">
    <location>
        <begin position="1"/>
        <end position="14"/>
    </location>
</feature>
<accession>A0A9W7D0V4</accession>
<name>A0A9W7D0V4_9STRA</name>